<keyword evidence="14" id="KW-1185">Reference proteome</keyword>
<sequence>MEFKNKKKVNKFNKNKKFKKPGSKKPFKVKPKVRQHIREDDEIKQLQEEYGNIKNCRDIKTFDDFPLSRKTRKGLIDNKFKVPTEIQKQAIGPGLNGSDVLGASKTGSGKTLAFLIPILENLFTKKWSRMDGVGAIIISPTRELAYQIFETLKKVGAHHDFSSGLIIGGKNLKFEKSRMDQVNIIICTPGRLLQHMDENPLFNCDSTQVLVLDEADRCLDLGFSQTMNAIIENLPTDRQTLLFSATQTKSIKDLARLSLKSPVYIAPHEKSETTTPTTLHQNYVVINQEDKIMMLWSFIKTHQIHKSIVFMSSCKQVKFVYEMFSKLRPGVSLLALYGTLHQDRRMAIYDEFCKRSKVVLFATDIASRGLDFPVINWVIQLDCPEDATAYIHRAGRTARHDAAGESLLVLTPHEEEPMIEELKGNKIPIEKISIDPKQLFSPRVKMEAYLAQSKDLKDTAQRAFIAYIKSVFLMKNKKVFDVESINFDEFAKSFGLVVTPRVRFLQRLKKRKEQQLKGITAADNEQPESSDSENVEDDEKQQMKSINLSALMADESDDDDAGLVRVKRKDHDIEIGSNDEMEVMEDLNQARKQKLVTKAAVAKKLAKKKIVANKKIQFDDDGNVVTNTAKELQSELAKEYHEEDEGGINIEKAKQLLQEEDKFDKKRFKELVKQKHRETKKKRKQKKEDKKDSDEEEGDDFESGSEPDLSWLPDYDKINAKSSNKSDDSVSNNESQSDYDSDEGPIHKLPTKLYEKKRPKDEESEEEMEMPQTKKSKKNIASKLNLNDAEALAMSLLGS</sequence>
<comment type="similarity">
    <text evidence="7">Belongs to the DEAD box helicase family.</text>
</comment>
<feature type="compositionally biased region" description="Basic residues" evidence="9">
    <location>
        <begin position="1"/>
        <end position="35"/>
    </location>
</feature>
<feature type="short sequence motif" description="Q motif" evidence="6">
    <location>
        <begin position="60"/>
        <end position="88"/>
    </location>
</feature>
<dbReference type="InterPro" id="IPR027417">
    <property type="entry name" value="P-loop_NTPase"/>
</dbReference>
<dbReference type="GO" id="GO:0005524">
    <property type="term" value="F:ATP binding"/>
    <property type="evidence" value="ECO:0007669"/>
    <property type="project" value="UniProtKB-UniRule"/>
</dbReference>
<feature type="region of interest" description="Disordered" evidence="9">
    <location>
        <begin position="515"/>
        <end position="542"/>
    </location>
</feature>
<evidence type="ECO:0000313" key="14">
    <source>
        <dbReference type="Proteomes" id="UP001153620"/>
    </source>
</evidence>
<dbReference type="InterPro" id="IPR025313">
    <property type="entry name" value="SPB4-like_CTE"/>
</dbReference>
<dbReference type="PROSITE" id="PS51195">
    <property type="entry name" value="Q_MOTIF"/>
    <property type="match status" value="1"/>
</dbReference>
<dbReference type="PROSITE" id="PS00039">
    <property type="entry name" value="DEAD_ATP_HELICASE"/>
    <property type="match status" value="1"/>
</dbReference>
<evidence type="ECO:0000256" key="4">
    <source>
        <dbReference type="ARBA" id="ARBA00022840"/>
    </source>
</evidence>
<comment type="function">
    <text evidence="8">RNA helicase.</text>
</comment>
<dbReference type="Proteomes" id="UP001153620">
    <property type="component" value="Chromosome 3"/>
</dbReference>
<dbReference type="AlphaFoldDB" id="A0A9N9S0W5"/>
<dbReference type="CDD" id="cd18787">
    <property type="entry name" value="SF2_C_DEAD"/>
    <property type="match status" value="1"/>
</dbReference>
<feature type="region of interest" description="Disordered" evidence="9">
    <location>
        <begin position="1"/>
        <end position="36"/>
    </location>
</feature>
<reference evidence="13" key="1">
    <citation type="submission" date="2022-01" db="EMBL/GenBank/DDBJ databases">
        <authorList>
            <person name="King R."/>
        </authorList>
    </citation>
    <scope>NUCLEOTIDE SEQUENCE</scope>
</reference>
<evidence type="ECO:0000256" key="5">
    <source>
        <dbReference type="ARBA" id="ARBA00022884"/>
    </source>
</evidence>
<dbReference type="InterPro" id="IPR011545">
    <property type="entry name" value="DEAD/DEAH_box_helicase_dom"/>
</dbReference>
<dbReference type="InterPro" id="IPR000629">
    <property type="entry name" value="RNA-helicase_DEAD-box_CS"/>
</dbReference>
<dbReference type="GO" id="GO:0010468">
    <property type="term" value="P:regulation of gene expression"/>
    <property type="evidence" value="ECO:0007669"/>
    <property type="project" value="UniProtKB-ARBA"/>
</dbReference>
<evidence type="ECO:0000259" key="10">
    <source>
        <dbReference type="PROSITE" id="PS51192"/>
    </source>
</evidence>
<comment type="catalytic activity">
    <reaction evidence="8">
        <text>ATP + H2O = ADP + phosphate + H(+)</text>
        <dbReference type="Rhea" id="RHEA:13065"/>
        <dbReference type="ChEBI" id="CHEBI:15377"/>
        <dbReference type="ChEBI" id="CHEBI:15378"/>
        <dbReference type="ChEBI" id="CHEBI:30616"/>
        <dbReference type="ChEBI" id="CHEBI:43474"/>
        <dbReference type="ChEBI" id="CHEBI:456216"/>
        <dbReference type="EC" id="3.6.4.13"/>
    </reaction>
</comment>
<gene>
    <name evidence="13" type="ORF">CHIRRI_LOCUS9980</name>
</gene>
<keyword evidence="2 7" id="KW-0378">Hydrolase</keyword>
<evidence type="ECO:0000256" key="6">
    <source>
        <dbReference type="PROSITE-ProRule" id="PRU00552"/>
    </source>
</evidence>
<dbReference type="EMBL" id="OU895879">
    <property type="protein sequence ID" value="CAG9807131.1"/>
    <property type="molecule type" value="Genomic_DNA"/>
</dbReference>
<keyword evidence="3 7" id="KW-0347">Helicase</keyword>
<dbReference type="GO" id="GO:0016787">
    <property type="term" value="F:hydrolase activity"/>
    <property type="evidence" value="ECO:0007669"/>
    <property type="project" value="UniProtKB-KW"/>
</dbReference>
<feature type="compositionally biased region" description="Basic residues" evidence="9">
    <location>
        <begin position="674"/>
        <end position="685"/>
    </location>
</feature>
<dbReference type="Pfam" id="PF00270">
    <property type="entry name" value="DEAD"/>
    <property type="match status" value="1"/>
</dbReference>
<comment type="domain">
    <text evidence="8">The Q motif is unique to and characteristic of the DEAD box family of RNA helicases and controls ATP binding and hydrolysis.</text>
</comment>
<dbReference type="SUPFAM" id="SSF52540">
    <property type="entry name" value="P-loop containing nucleoside triphosphate hydrolases"/>
    <property type="match status" value="1"/>
</dbReference>
<feature type="domain" description="Helicase ATP-binding" evidence="10">
    <location>
        <begin position="91"/>
        <end position="265"/>
    </location>
</feature>
<organism evidence="13 14">
    <name type="scientific">Chironomus riparius</name>
    <dbReference type="NCBI Taxonomy" id="315576"/>
    <lineage>
        <taxon>Eukaryota</taxon>
        <taxon>Metazoa</taxon>
        <taxon>Ecdysozoa</taxon>
        <taxon>Arthropoda</taxon>
        <taxon>Hexapoda</taxon>
        <taxon>Insecta</taxon>
        <taxon>Pterygota</taxon>
        <taxon>Neoptera</taxon>
        <taxon>Endopterygota</taxon>
        <taxon>Diptera</taxon>
        <taxon>Nematocera</taxon>
        <taxon>Chironomoidea</taxon>
        <taxon>Chironomidae</taxon>
        <taxon>Chironominae</taxon>
        <taxon>Chironomus</taxon>
    </lineage>
</organism>
<feature type="domain" description="Helicase C-terminal" evidence="11">
    <location>
        <begin position="278"/>
        <end position="443"/>
    </location>
</feature>
<feature type="domain" description="DEAD-box RNA helicase Q" evidence="12">
    <location>
        <begin position="60"/>
        <end position="88"/>
    </location>
</feature>
<feature type="compositionally biased region" description="Basic and acidic residues" evidence="9">
    <location>
        <begin position="714"/>
        <end position="728"/>
    </location>
</feature>
<dbReference type="OrthoDB" id="10259640at2759"/>
<dbReference type="GO" id="GO:0003724">
    <property type="term" value="F:RNA helicase activity"/>
    <property type="evidence" value="ECO:0007669"/>
    <property type="project" value="UniProtKB-EC"/>
</dbReference>
<dbReference type="InterPro" id="IPR014014">
    <property type="entry name" value="RNA_helicase_DEAD_Q_motif"/>
</dbReference>
<evidence type="ECO:0000256" key="7">
    <source>
        <dbReference type="RuleBase" id="RU000492"/>
    </source>
</evidence>
<dbReference type="SMART" id="SM00490">
    <property type="entry name" value="HELICc"/>
    <property type="match status" value="1"/>
</dbReference>
<dbReference type="PROSITE" id="PS51192">
    <property type="entry name" value="HELICASE_ATP_BIND_1"/>
    <property type="match status" value="1"/>
</dbReference>
<dbReference type="CDD" id="cd17941">
    <property type="entry name" value="DEADc_DDX10"/>
    <property type="match status" value="1"/>
</dbReference>
<evidence type="ECO:0000256" key="2">
    <source>
        <dbReference type="ARBA" id="ARBA00022801"/>
    </source>
</evidence>
<evidence type="ECO:0000256" key="3">
    <source>
        <dbReference type="ARBA" id="ARBA00022806"/>
    </source>
</evidence>
<name>A0A9N9S0W5_9DIPT</name>
<evidence type="ECO:0000256" key="1">
    <source>
        <dbReference type="ARBA" id="ARBA00022741"/>
    </source>
</evidence>
<dbReference type="SMART" id="SM01178">
    <property type="entry name" value="DUF4217"/>
    <property type="match status" value="1"/>
</dbReference>
<dbReference type="GO" id="GO:0003723">
    <property type="term" value="F:RNA binding"/>
    <property type="evidence" value="ECO:0007669"/>
    <property type="project" value="UniProtKB-UniRule"/>
</dbReference>
<proteinExistence type="inferred from homology"/>
<evidence type="ECO:0000313" key="13">
    <source>
        <dbReference type="EMBL" id="CAG9807131.1"/>
    </source>
</evidence>
<dbReference type="InterPro" id="IPR001650">
    <property type="entry name" value="Helicase_C-like"/>
</dbReference>
<keyword evidence="5 8" id="KW-0694">RNA-binding</keyword>
<keyword evidence="1 7" id="KW-0547">Nucleotide-binding</keyword>
<feature type="compositionally biased region" description="Acidic residues" evidence="9">
    <location>
        <begin position="525"/>
        <end position="539"/>
    </location>
</feature>
<feature type="compositionally biased region" description="Acidic residues" evidence="9">
    <location>
        <begin position="694"/>
        <end position="705"/>
    </location>
</feature>
<reference evidence="13" key="2">
    <citation type="submission" date="2022-10" db="EMBL/GenBank/DDBJ databases">
        <authorList>
            <consortium name="ENA_rothamsted_submissions"/>
            <consortium name="culmorum"/>
            <person name="King R."/>
        </authorList>
    </citation>
    <scope>NUCLEOTIDE SEQUENCE</scope>
</reference>
<evidence type="ECO:0000256" key="9">
    <source>
        <dbReference type="SAM" id="MobiDB-lite"/>
    </source>
</evidence>
<dbReference type="Gene3D" id="3.40.50.300">
    <property type="entry name" value="P-loop containing nucleotide triphosphate hydrolases"/>
    <property type="match status" value="2"/>
</dbReference>
<keyword evidence="4 7" id="KW-0067">ATP-binding</keyword>
<protein>
    <recommendedName>
        <fullName evidence="8">ATP-dependent RNA helicase</fullName>
        <ecNumber evidence="8">3.6.4.13</ecNumber>
    </recommendedName>
</protein>
<dbReference type="EC" id="3.6.4.13" evidence="8"/>
<dbReference type="Pfam" id="PF00271">
    <property type="entry name" value="Helicase_C"/>
    <property type="match status" value="1"/>
</dbReference>
<evidence type="ECO:0000256" key="8">
    <source>
        <dbReference type="RuleBase" id="RU365068"/>
    </source>
</evidence>
<feature type="region of interest" description="Disordered" evidence="9">
    <location>
        <begin position="667"/>
        <end position="782"/>
    </location>
</feature>
<evidence type="ECO:0000259" key="11">
    <source>
        <dbReference type="PROSITE" id="PS51194"/>
    </source>
</evidence>
<evidence type="ECO:0000259" key="12">
    <source>
        <dbReference type="PROSITE" id="PS51195"/>
    </source>
</evidence>
<dbReference type="Pfam" id="PF13959">
    <property type="entry name" value="CTE_SPB4"/>
    <property type="match status" value="1"/>
</dbReference>
<dbReference type="PANTHER" id="PTHR24031">
    <property type="entry name" value="RNA HELICASE"/>
    <property type="match status" value="1"/>
</dbReference>
<dbReference type="InterPro" id="IPR014001">
    <property type="entry name" value="Helicase_ATP-bd"/>
</dbReference>
<dbReference type="PROSITE" id="PS51194">
    <property type="entry name" value="HELICASE_CTER"/>
    <property type="match status" value="1"/>
</dbReference>
<dbReference type="SMART" id="SM00487">
    <property type="entry name" value="DEXDc"/>
    <property type="match status" value="1"/>
</dbReference>
<accession>A0A9N9S0W5</accession>